<keyword evidence="2" id="KW-1185">Reference proteome</keyword>
<evidence type="ECO:0000313" key="1">
    <source>
        <dbReference type="EnsemblPlants" id="PAC:32961735.CDS.1"/>
    </source>
</evidence>
<evidence type="ECO:0000313" key="2">
    <source>
        <dbReference type="Proteomes" id="UP000006727"/>
    </source>
</evidence>
<proteinExistence type="predicted"/>
<reference evidence="1" key="3">
    <citation type="submission" date="2020-12" db="UniProtKB">
        <authorList>
            <consortium name="EnsemblPlants"/>
        </authorList>
    </citation>
    <scope>IDENTIFICATION</scope>
</reference>
<reference evidence="1 2" key="1">
    <citation type="journal article" date="2008" name="Science">
        <title>The Physcomitrella genome reveals evolutionary insights into the conquest of land by plants.</title>
        <authorList>
            <person name="Rensing S."/>
            <person name="Lang D."/>
            <person name="Zimmer A."/>
            <person name="Terry A."/>
            <person name="Salamov A."/>
            <person name="Shapiro H."/>
            <person name="Nishiyama T."/>
            <person name="Perroud P.-F."/>
            <person name="Lindquist E."/>
            <person name="Kamisugi Y."/>
            <person name="Tanahashi T."/>
            <person name="Sakakibara K."/>
            <person name="Fujita T."/>
            <person name="Oishi K."/>
            <person name="Shin-I T."/>
            <person name="Kuroki Y."/>
            <person name="Toyoda A."/>
            <person name="Suzuki Y."/>
            <person name="Hashimoto A."/>
            <person name="Yamaguchi K."/>
            <person name="Sugano A."/>
            <person name="Kohara Y."/>
            <person name="Fujiyama A."/>
            <person name="Anterola A."/>
            <person name="Aoki S."/>
            <person name="Ashton N."/>
            <person name="Barbazuk W.B."/>
            <person name="Barker E."/>
            <person name="Bennetzen J."/>
            <person name="Bezanilla M."/>
            <person name="Blankenship R."/>
            <person name="Cho S.H."/>
            <person name="Dutcher S."/>
            <person name="Estelle M."/>
            <person name="Fawcett J.A."/>
            <person name="Gundlach H."/>
            <person name="Hanada K."/>
            <person name="Heyl A."/>
            <person name="Hicks K.A."/>
            <person name="Hugh J."/>
            <person name="Lohr M."/>
            <person name="Mayer K."/>
            <person name="Melkozernov A."/>
            <person name="Murata T."/>
            <person name="Nelson D."/>
            <person name="Pils B."/>
            <person name="Prigge M."/>
            <person name="Reiss B."/>
            <person name="Renner T."/>
            <person name="Rombauts S."/>
            <person name="Rushton P."/>
            <person name="Sanderfoot A."/>
            <person name="Schween G."/>
            <person name="Shiu S.-H."/>
            <person name="Stueber K."/>
            <person name="Theodoulou F.L."/>
            <person name="Tu H."/>
            <person name="Van de Peer Y."/>
            <person name="Verrier P.J."/>
            <person name="Waters E."/>
            <person name="Wood A."/>
            <person name="Yang L."/>
            <person name="Cove D."/>
            <person name="Cuming A."/>
            <person name="Hasebe M."/>
            <person name="Lucas S."/>
            <person name="Mishler D.B."/>
            <person name="Reski R."/>
            <person name="Grigoriev I."/>
            <person name="Quatrano R.S."/>
            <person name="Boore J.L."/>
        </authorList>
    </citation>
    <scope>NUCLEOTIDE SEQUENCE [LARGE SCALE GENOMIC DNA]</scope>
    <source>
        <strain evidence="1 2">cv. Gransden 2004</strain>
    </source>
</reference>
<name>A0A7I3ZUL4_PHYPA</name>
<reference evidence="1 2" key="2">
    <citation type="journal article" date="2018" name="Plant J.">
        <title>The Physcomitrella patens chromosome-scale assembly reveals moss genome structure and evolution.</title>
        <authorList>
            <person name="Lang D."/>
            <person name="Ullrich K.K."/>
            <person name="Murat F."/>
            <person name="Fuchs J."/>
            <person name="Jenkins J."/>
            <person name="Haas F.B."/>
            <person name="Piednoel M."/>
            <person name="Gundlach H."/>
            <person name="Van Bel M."/>
            <person name="Meyberg R."/>
            <person name="Vives C."/>
            <person name="Morata J."/>
            <person name="Symeonidi A."/>
            <person name="Hiss M."/>
            <person name="Muchero W."/>
            <person name="Kamisugi Y."/>
            <person name="Saleh O."/>
            <person name="Blanc G."/>
            <person name="Decker E.L."/>
            <person name="van Gessel N."/>
            <person name="Grimwood J."/>
            <person name="Hayes R.D."/>
            <person name="Graham S.W."/>
            <person name="Gunter L.E."/>
            <person name="McDaniel S.F."/>
            <person name="Hoernstein S.N.W."/>
            <person name="Larsson A."/>
            <person name="Li F.W."/>
            <person name="Perroud P.F."/>
            <person name="Phillips J."/>
            <person name="Ranjan P."/>
            <person name="Rokshar D.S."/>
            <person name="Rothfels C.J."/>
            <person name="Schneider L."/>
            <person name="Shu S."/>
            <person name="Stevenson D.W."/>
            <person name="Thummler F."/>
            <person name="Tillich M."/>
            <person name="Villarreal Aguilar J.C."/>
            <person name="Widiez T."/>
            <person name="Wong G.K."/>
            <person name="Wymore A."/>
            <person name="Zhang Y."/>
            <person name="Zimmer A.D."/>
            <person name="Quatrano R.S."/>
            <person name="Mayer K.F.X."/>
            <person name="Goodstein D."/>
            <person name="Casacuberta J.M."/>
            <person name="Vandepoele K."/>
            <person name="Reski R."/>
            <person name="Cuming A.C."/>
            <person name="Tuskan G.A."/>
            <person name="Maumus F."/>
            <person name="Salse J."/>
            <person name="Schmutz J."/>
            <person name="Rensing S.A."/>
        </authorList>
    </citation>
    <scope>NUCLEOTIDE SEQUENCE [LARGE SCALE GENOMIC DNA]</scope>
    <source>
        <strain evidence="1 2">cv. Gransden 2004</strain>
    </source>
</reference>
<organism evidence="1 2">
    <name type="scientific">Physcomitrium patens</name>
    <name type="common">Spreading-leaved earth moss</name>
    <name type="synonym">Physcomitrella patens</name>
    <dbReference type="NCBI Taxonomy" id="3218"/>
    <lineage>
        <taxon>Eukaryota</taxon>
        <taxon>Viridiplantae</taxon>
        <taxon>Streptophyta</taxon>
        <taxon>Embryophyta</taxon>
        <taxon>Bryophyta</taxon>
        <taxon>Bryophytina</taxon>
        <taxon>Bryopsida</taxon>
        <taxon>Funariidae</taxon>
        <taxon>Funariales</taxon>
        <taxon>Funariaceae</taxon>
        <taxon>Physcomitrium</taxon>
    </lineage>
</organism>
<dbReference type="Proteomes" id="UP000006727">
    <property type="component" value="Chromosome 14"/>
</dbReference>
<protein>
    <submittedName>
        <fullName evidence="1">Uncharacterized protein</fullName>
    </submittedName>
</protein>
<dbReference type="Gramene" id="Pp3c14_6499V3.2">
    <property type="protein sequence ID" value="PAC:32961735.CDS.1"/>
    <property type="gene ID" value="Pp3c14_6499"/>
</dbReference>
<accession>A0A7I3ZUL4</accession>
<dbReference type="EnsemblPlants" id="Pp3c14_6499V3.2">
    <property type="protein sequence ID" value="PAC:32961735.CDS.1"/>
    <property type="gene ID" value="Pp3c14_6499"/>
</dbReference>
<sequence>MLLRMEASELAQEVKSCVESKVEKLRQHLQAQRGPKTIDETRRCLDIHPSLNSSTSGLTILRKAAISQKTKMKTQSSGDVLCMGW</sequence>
<dbReference type="AlphaFoldDB" id="A0A7I3ZUL4"/>
<dbReference type="EMBL" id="ABEU02000014">
    <property type="status" value="NOT_ANNOTATED_CDS"/>
    <property type="molecule type" value="Genomic_DNA"/>
</dbReference>